<evidence type="ECO:0000313" key="7">
    <source>
        <dbReference type="Proteomes" id="UP000006639"/>
    </source>
</evidence>
<proteinExistence type="inferred from homology"/>
<evidence type="ECO:0000256" key="5">
    <source>
        <dbReference type="HAMAP-Rule" id="MF_00921"/>
    </source>
</evidence>
<dbReference type="InterPro" id="IPR005177">
    <property type="entry name" value="Kinase-pyrophosphorylase"/>
</dbReference>
<evidence type="ECO:0000256" key="2">
    <source>
        <dbReference type="ARBA" id="ARBA00022679"/>
    </source>
</evidence>
<evidence type="ECO:0000256" key="4">
    <source>
        <dbReference type="ARBA" id="ARBA00022777"/>
    </source>
</evidence>
<dbReference type="STRING" id="696127.midi_00361"/>
<dbReference type="OrthoDB" id="9782201at2"/>
<dbReference type="KEGG" id="mmn:midi_00361"/>
<dbReference type="Proteomes" id="UP000006639">
    <property type="component" value="Chromosome"/>
</dbReference>
<dbReference type="GO" id="GO:0005524">
    <property type="term" value="F:ATP binding"/>
    <property type="evidence" value="ECO:0007669"/>
    <property type="project" value="InterPro"/>
</dbReference>
<dbReference type="AlphaFoldDB" id="F7XVH2"/>
<keyword evidence="2 5" id="KW-0808">Transferase</keyword>
<evidence type="ECO:0000256" key="1">
    <source>
        <dbReference type="ARBA" id="ARBA00022527"/>
    </source>
</evidence>
<organism evidence="6 7">
    <name type="scientific">Midichloria mitochondrii (strain IricVA)</name>
    <dbReference type="NCBI Taxonomy" id="696127"/>
    <lineage>
        <taxon>Bacteria</taxon>
        <taxon>Pseudomonadati</taxon>
        <taxon>Pseudomonadota</taxon>
        <taxon>Alphaproteobacteria</taxon>
        <taxon>Rickettsiales</taxon>
        <taxon>Candidatus Midichloriaceae</taxon>
        <taxon>Candidatus Midichloria</taxon>
    </lineage>
</organism>
<protein>
    <recommendedName>
        <fullName evidence="5">Putative pyruvate, phosphate dikinase regulatory protein</fullName>
        <shortName evidence="5">PPDK regulatory protein</shortName>
        <ecNumber evidence="5">2.7.11.32</ecNumber>
        <ecNumber evidence="5">2.7.4.27</ecNumber>
    </recommendedName>
</protein>
<evidence type="ECO:0000256" key="3">
    <source>
        <dbReference type="ARBA" id="ARBA00022741"/>
    </source>
</evidence>
<dbReference type="NCBIfam" id="NF003742">
    <property type="entry name" value="PRK05339.1"/>
    <property type="match status" value="1"/>
</dbReference>
<keyword evidence="4 5" id="KW-0418">Kinase</keyword>
<comment type="catalytic activity">
    <reaction evidence="5">
        <text>N(tele)-phospho-L-histidyl/L-threonyl-[pyruvate, phosphate dikinase] + ADP = N(tele)-phospho-L-histidyl/O-phospho-L-threonyl-[pyruvate, phosphate dikinase] + AMP + H(+)</text>
        <dbReference type="Rhea" id="RHEA:43692"/>
        <dbReference type="Rhea" id="RHEA-COMP:10650"/>
        <dbReference type="Rhea" id="RHEA-COMP:10651"/>
        <dbReference type="ChEBI" id="CHEBI:15378"/>
        <dbReference type="ChEBI" id="CHEBI:30013"/>
        <dbReference type="ChEBI" id="CHEBI:61977"/>
        <dbReference type="ChEBI" id="CHEBI:83586"/>
        <dbReference type="ChEBI" id="CHEBI:456215"/>
        <dbReference type="ChEBI" id="CHEBI:456216"/>
        <dbReference type="EC" id="2.7.11.32"/>
    </reaction>
</comment>
<dbReference type="InterPro" id="IPR026565">
    <property type="entry name" value="PPDK_reg"/>
</dbReference>
<reference evidence="6 7" key="1">
    <citation type="journal article" date="2011" name="Mol. Biol. Evol.">
        <title>Phylogenomic evidence for the presence of a flagellum and cbb3 oxidase in the free-living mitochondrial ancestor.</title>
        <authorList>
            <person name="Sassera D."/>
            <person name="Lo N."/>
            <person name="Epis S."/>
            <person name="D'Auria G."/>
            <person name="Montagna M."/>
            <person name="Comandatore F."/>
            <person name="Horner D."/>
            <person name="Pereto J."/>
            <person name="Luciano A.M."/>
            <person name="Franciosi F."/>
            <person name="Ferri E."/>
            <person name="Crotti E."/>
            <person name="Bazzocchi C."/>
            <person name="Daffonchio D."/>
            <person name="Sacchi L."/>
            <person name="Moya A."/>
            <person name="Latorre A."/>
            <person name="Bandi C."/>
        </authorList>
    </citation>
    <scope>NUCLEOTIDE SEQUENCE [LARGE SCALE GENOMIC DNA]</scope>
    <source>
        <strain evidence="6 7">IricVA</strain>
    </source>
</reference>
<dbReference type="HAMAP" id="MF_00921">
    <property type="entry name" value="PDRP"/>
    <property type="match status" value="1"/>
</dbReference>
<dbReference type="Pfam" id="PF03618">
    <property type="entry name" value="Kinase-PPPase"/>
    <property type="match status" value="1"/>
</dbReference>
<dbReference type="GO" id="GO:0043531">
    <property type="term" value="F:ADP binding"/>
    <property type="evidence" value="ECO:0007669"/>
    <property type="project" value="UniProtKB-UniRule"/>
</dbReference>
<dbReference type="PANTHER" id="PTHR31756:SF3">
    <property type="entry name" value="PYRUVATE, PHOSPHATE DIKINASE REGULATORY PROTEIN 1, CHLOROPLASTIC"/>
    <property type="match status" value="1"/>
</dbReference>
<comment type="function">
    <text evidence="5">Bifunctional serine/threonine kinase and phosphorylase involved in the regulation of the pyruvate, phosphate dikinase (PPDK) by catalyzing its phosphorylation/dephosphorylation.</text>
</comment>
<keyword evidence="1 5" id="KW-0723">Serine/threonine-protein kinase</keyword>
<sequence length="286" mass="32279">MLNLTEKIKIKLYLISDASGETVTTIAKAIAAQFEEQIEMTEYLWPLVRSKNTVNDILSEIEPNSNSIVLYTMLDVKLRLYLEKKCKSIGVLAIFALENVINELANFANVEIKHGGIPGKYKKLDANYYKRIDILNFTLQHDDGHDFKDVNEADILILGVSRTSKSPTSLYLAQRGYKVANLPIINGIEANLSDIKKPVLIGLTISAEILSQIRSNRLNSYNLNVNKEVDNYTEIENIKAELSYALEIFRKNKIPIIDVSRKAIEEVAAEIINIYAAKKGEYKILL</sequence>
<gene>
    <name evidence="6" type="ordered locus">midi_00361</name>
</gene>
<keyword evidence="7" id="KW-1185">Reference proteome</keyword>
<evidence type="ECO:0000313" key="6">
    <source>
        <dbReference type="EMBL" id="AEI88671.1"/>
    </source>
</evidence>
<dbReference type="RefSeq" id="WP_013950884.1">
    <property type="nucleotide sequence ID" value="NC_015722.1"/>
</dbReference>
<dbReference type="EC" id="2.7.4.27" evidence="5"/>
<comment type="similarity">
    <text evidence="5">Belongs to the pyruvate, phosphate/water dikinase regulatory protein family. PDRP subfamily.</text>
</comment>
<dbReference type="HOGENOM" id="CLU_046206_2_0_5"/>
<keyword evidence="3 5" id="KW-0547">Nucleotide-binding</keyword>
<dbReference type="EMBL" id="CP002130">
    <property type="protein sequence ID" value="AEI88671.1"/>
    <property type="molecule type" value="Genomic_DNA"/>
</dbReference>
<dbReference type="EC" id="2.7.11.32" evidence="5"/>
<dbReference type="GO" id="GO:0004674">
    <property type="term" value="F:protein serine/threonine kinase activity"/>
    <property type="evidence" value="ECO:0007669"/>
    <property type="project" value="UniProtKB-UniRule"/>
</dbReference>
<feature type="binding site" evidence="5">
    <location>
        <begin position="159"/>
        <end position="166"/>
    </location>
    <ligand>
        <name>ADP</name>
        <dbReference type="ChEBI" id="CHEBI:456216"/>
    </ligand>
</feature>
<comment type="catalytic activity">
    <reaction evidence="5">
        <text>N(tele)-phospho-L-histidyl/O-phospho-L-threonyl-[pyruvate, phosphate dikinase] + phosphate + H(+) = N(tele)-phospho-L-histidyl/L-threonyl-[pyruvate, phosphate dikinase] + diphosphate</text>
        <dbReference type="Rhea" id="RHEA:43696"/>
        <dbReference type="Rhea" id="RHEA-COMP:10650"/>
        <dbReference type="Rhea" id="RHEA-COMP:10651"/>
        <dbReference type="ChEBI" id="CHEBI:15378"/>
        <dbReference type="ChEBI" id="CHEBI:30013"/>
        <dbReference type="ChEBI" id="CHEBI:33019"/>
        <dbReference type="ChEBI" id="CHEBI:43474"/>
        <dbReference type="ChEBI" id="CHEBI:61977"/>
        <dbReference type="ChEBI" id="CHEBI:83586"/>
        <dbReference type="EC" id="2.7.4.27"/>
    </reaction>
</comment>
<accession>F7XVH2</accession>
<name>F7XVH2_MIDMI</name>
<dbReference type="GO" id="GO:0016776">
    <property type="term" value="F:phosphotransferase activity, phosphate group as acceptor"/>
    <property type="evidence" value="ECO:0007669"/>
    <property type="project" value="UniProtKB-UniRule"/>
</dbReference>
<dbReference type="PANTHER" id="PTHR31756">
    <property type="entry name" value="PYRUVATE, PHOSPHATE DIKINASE REGULATORY PROTEIN 1, CHLOROPLASTIC"/>
    <property type="match status" value="1"/>
</dbReference>